<name>A0AAU1LPY1_9ACTN</name>
<proteinExistence type="predicted"/>
<organism evidence="1">
    <name type="scientific">Streptomyces sp. NBC_00148</name>
    <dbReference type="NCBI Taxonomy" id="2903626"/>
    <lineage>
        <taxon>Bacteria</taxon>
        <taxon>Bacillati</taxon>
        <taxon>Actinomycetota</taxon>
        <taxon>Actinomycetes</taxon>
        <taxon>Kitasatosporales</taxon>
        <taxon>Streptomycetaceae</taxon>
        <taxon>Streptomyces</taxon>
    </lineage>
</organism>
<evidence type="ECO:0000313" key="1">
    <source>
        <dbReference type="EMBL" id="WTQ73253.1"/>
    </source>
</evidence>
<gene>
    <name evidence="1" type="ORF">OG222_09205</name>
</gene>
<accession>A0AAU1LPY1</accession>
<reference evidence="1" key="1">
    <citation type="submission" date="2022-10" db="EMBL/GenBank/DDBJ databases">
        <title>The complete genomes of actinobacterial strains from the NBC collection.</title>
        <authorList>
            <person name="Joergensen T.S."/>
            <person name="Alvarez Arevalo M."/>
            <person name="Sterndorff E.B."/>
            <person name="Faurdal D."/>
            <person name="Vuksanovic O."/>
            <person name="Mourched A.-S."/>
            <person name="Charusanti P."/>
            <person name="Shaw S."/>
            <person name="Blin K."/>
            <person name="Weber T."/>
        </authorList>
    </citation>
    <scope>NUCLEOTIDE SEQUENCE</scope>
    <source>
        <strain evidence="1">NBC_00148</strain>
    </source>
</reference>
<dbReference type="AlphaFoldDB" id="A0AAU1LPY1"/>
<dbReference type="EMBL" id="CP108169">
    <property type="protein sequence ID" value="WTQ73253.1"/>
    <property type="molecule type" value="Genomic_DNA"/>
</dbReference>
<protein>
    <submittedName>
        <fullName evidence="1">Uncharacterized protein</fullName>
    </submittedName>
</protein>
<sequence length="304" mass="33760">MIAPYDHEALWIKAKLFINRAMDDDDSRSFDEQALWASLALELLAKAALSRVSPLLIAEPTEDGTNILIASGLIDGDARFTSVKAKTLFTRCQKSFKPFSLTEAAKITNARNDYLHGAGIGFLALPPDAWWPRYWAQASILISALDQEIGDFVGSDREDIVAAHLSQNSKNIEHRTEALIERARQRLSQYRNGTLPAKIAAEWSPGLDLTASLDHRTVETCPACDSAGVLEGDTVSDTDFRYSQYREEDYEVEVTITVDSDYFSCPTCHLTLNGYELLAQAGLPETFETEGDPSDFYEAEYGND</sequence>